<feature type="region of interest" description="Disordered" evidence="2">
    <location>
        <begin position="1"/>
        <end position="128"/>
    </location>
</feature>
<feature type="coiled-coil region" evidence="1">
    <location>
        <begin position="527"/>
        <end position="610"/>
    </location>
</feature>
<evidence type="ECO:0000256" key="1">
    <source>
        <dbReference type="SAM" id="Coils"/>
    </source>
</evidence>
<dbReference type="RefSeq" id="XP_016927844.3">
    <property type="nucleotide sequence ID" value="XM_017072355.4"/>
</dbReference>
<keyword evidence="3" id="KW-1185">Reference proteome</keyword>
<dbReference type="GO" id="GO:0007076">
    <property type="term" value="P:mitotic chromosome condensation"/>
    <property type="evidence" value="ECO:0007669"/>
    <property type="project" value="TreeGrafter"/>
</dbReference>
<proteinExistence type="predicted"/>
<keyword evidence="1" id="KW-0175">Coiled coil</keyword>
<reference evidence="4" key="1">
    <citation type="submission" date="2025-08" db="UniProtKB">
        <authorList>
            <consortium name="RefSeq"/>
        </authorList>
    </citation>
    <scope>IDENTIFICATION</scope>
</reference>
<organism evidence="3 4">
    <name type="scientific">Drosophila suzukii</name>
    <name type="common">Spotted-wing drosophila fruit fly</name>
    <dbReference type="NCBI Taxonomy" id="28584"/>
    <lineage>
        <taxon>Eukaryota</taxon>
        <taxon>Metazoa</taxon>
        <taxon>Ecdysozoa</taxon>
        <taxon>Arthropoda</taxon>
        <taxon>Hexapoda</taxon>
        <taxon>Insecta</taxon>
        <taxon>Pterygota</taxon>
        <taxon>Neoptera</taxon>
        <taxon>Endopterygota</taxon>
        <taxon>Diptera</taxon>
        <taxon>Brachycera</taxon>
        <taxon>Muscomorpha</taxon>
        <taxon>Ephydroidea</taxon>
        <taxon>Drosophilidae</taxon>
        <taxon>Drosophila</taxon>
        <taxon>Sophophora</taxon>
    </lineage>
</organism>
<dbReference type="GO" id="GO:0000785">
    <property type="term" value="C:chromatin"/>
    <property type="evidence" value="ECO:0007669"/>
    <property type="project" value="TreeGrafter"/>
</dbReference>
<feature type="compositionally biased region" description="Basic and acidic residues" evidence="2">
    <location>
        <begin position="103"/>
        <end position="120"/>
    </location>
</feature>
<dbReference type="GeneID" id="108008494"/>
<evidence type="ECO:0000313" key="3">
    <source>
        <dbReference type="Proteomes" id="UP001652628"/>
    </source>
</evidence>
<dbReference type="AlphaFoldDB" id="A0AB39Z3C7"/>
<evidence type="ECO:0000256" key="2">
    <source>
        <dbReference type="SAM" id="MobiDB-lite"/>
    </source>
</evidence>
<evidence type="ECO:0000313" key="4">
    <source>
        <dbReference type="RefSeq" id="XP_016927844.3"/>
    </source>
</evidence>
<dbReference type="GO" id="GO:0003682">
    <property type="term" value="F:chromatin binding"/>
    <property type="evidence" value="ECO:0007669"/>
    <property type="project" value="TreeGrafter"/>
</dbReference>
<sequence length="794" mass="90894">MAAPAPVRGNKASRLRAVKKGPAPNNSHWAPASTRCETFAPPPIVNPGLTLNSRSRDKIAGSRIPISRPSIRRPPSAAQTRNTSPVRGSPLKGTSTVSSCSLPEKKRGAPDRKPDEEKAPPKRPVSPPRMNVLAKQIWSNSKKAGAKGDKSHRRVIELNKLRAFEAQKKKLECMQSDFMHKLRTLGSQFPGNTAYKFVAVVINDECKVVVHGDDLLRLPKNLPTASINDLKHRCRGIVDLGFMLFYDYLPFIQRSKNEFEAREKREEIRNKLGSLVNRKMTSIVEEIDHLCGPGSSRPELCNNQLYREMADLRLQKQHMEGRYFDVKKEHLDEMNKLRSEYEVKMAAQLANRDQTISDLRKNLRRSEELVNEQSIRLAEKNKTLVSEDGTLEELRAEMAQVKLANQRMLQRLEEADVGLQRARSSVDKHIGQITYLEGELKEARELIVNLQKRPDCMDKGIVEKDLIIADLKLQLQNIEQHKNVLNKQVVNALKHHTDFEELSGKYKNAMVQISDLKESLKITTTKSEFHSKAEEQLRKEIAKLREQMALDQQMLTARSELINNLQKTEQENRAKLDQMYYQVSEKDTLINQVNNELASKEEEFRNLFETLTSKQTEVRRQDHVIQLLKEQHSRVSLARAGQGERNAAMEKEINDLKNTLRDYARVIIGNNGQPFFEVVPAGERGSSGHQDREETPMGNDRTCELLQRFLPHQDQSNPQEQEMSQSHGRFFEPLHHNLLPQGSRNLSPHRSSPRQSPRSGYQLQHPRNHHQSPRNDLNPSPLESHGHQRSRDQH</sequence>
<gene>
    <name evidence="4" type="primary">salto</name>
</gene>
<feature type="compositionally biased region" description="Basic and acidic residues" evidence="2">
    <location>
        <begin position="784"/>
        <end position="794"/>
    </location>
</feature>
<dbReference type="GO" id="GO:0000793">
    <property type="term" value="C:condensed chromosome"/>
    <property type="evidence" value="ECO:0007669"/>
    <property type="project" value="TreeGrafter"/>
</dbReference>
<feature type="region of interest" description="Disordered" evidence="2">
    <location>
        <begin position="735"/>
        <end position="794"/>
    </location>
</feature>
<feature type="coiled-coil region" evidence="1">
    <location>
        <begin position="356"/>
        <end position="488"/>
    </location>
</feature>
<feature type="coiled-coil region" evidence="1">
    <location>
        <begin position="639"/>
        <end position="666"/>
    </location>
</feature>
<feature type="compositionally biased region" description="Low complexity" evidence="2">
    <location>
        <begin position="62"/>
        <end position="76"/>
    </location>
</feature>
<feature type="compositionally biased region" description="Polar residues" evidence="2">
    <location>
        <begin position="77"/>
        <end position="101"/>
    </location>
</feature>
<name>A0AB39Z3C7_DROSZ</name>
<dbReference type="Proteomes" id="UP001652628">
    <property type="component" value="Chromosome 2R"/>
</dbReference>
<dbReference type="GO" id="GO:0000796">
    <property type="term" value="C:condensin complex"/>
    <property type="evidence" value="ECO:0007669"/>
    <property type="project" value="TreeGrafter"/>
</dbReference>
<feature type="region of interest" description="Disordered" evidence="2">
    <location>
        <begin position="678"/>
        <end position="698"/>
    </location>
</feature>
<accession>A0AB39Z3C7</accession>
<feature type="compositionally biased region" description="Low complexity" evidence="2">
    <location>
        <begin position="748"/>
        <end position="759"/>
    </location>
</feature>
<protein>
    <submittedName>
        <fullName evidence="4">Leucine-rich repeat-containing protein DDB_G0290503 isoform X1</fullName>
    </submittedName>
</protein>